<feature type="compositionally biased region" description="Low complexity" evidence="1">
    <location>
        <begin position="249"/>
        <end position="271"/>
    </location>
</feature>
<protein>
    <recommendedName>
        <fullName evidence="4">Allergen</fullName>
    </recommendedName>
</protein>
<reference evidence="2 3" key="1">
    <citation type="journal article" date="2013" name="PLoS Genet.">
        <title>The genome and development-dependent transcriptomes of Pyronema confluens: a window into fungal evolution.</title>
        <authorList>
            <person name="Traeger S."/>
            <person name="Altegoer F."/>
            <person name="Freitag M."/>
            <person name="Gabaldon T."/>
            <person name="Kempken F."/>
            <person name="Kumar A."/>
            <person name="Marcet-Houben M."/>
            <person name="Poggeler S."/>
            <person name="Stajich J.E."/>
            <person name="Nowrousian M."/>
        </authorList>
    </citation>
    <scope>NUCLEOTIDE SEQUENCE [LARGE SCALE GENOMIC DNA]</scope>
    <source>
        <strain evidence="3">CBS 100304</strain>
        <tissue evidence="2">Vegetative mycelium</tissue>
    </source>
</reference>
<evidence type="ECO:0000313" key="2">
    <source>
        <dbReference type="EMBL" id="CCX30908.1"/>
    </source>
</evidence>
<feature type="compositionally biased region" description="Low complexity" evidence="1">
    <location>
        <begin position="288"/>
        <end position="303"/>
    </location>
</feature>
<feature type="compositionally biased region" description="Low complexity" evidence="1">
    <location>
        <begin position="227"/>
        <end position="240"/>
    </location>
</feature>
<organism evidence="2 3">
    <name type="scientific">Pyronema omphalodes (strain CBS 100304)</name>
    <name type="common">Pyronema confluens</name>
    <dbReference type="NCBI Taxonomy" id="1076935"/>
    <lineage>
        <taxon>Eukaryota</taxon>
        <taxon>Fungi</taxon>
        <taxon>Dikarya</taxon>
        <taxon>Ascomycota</taxon>
        <taxon>Pezizomycotina</taxon>
        <taxon>Pezizomycetes</taxon>
        <taxon>Pezizales</taxon>
        <taxon>Pyronemataceae</taxon>
        <taxon>Pyronema</taxon>
    </lineage>
</organism>
<dbReference type="Proteomes" id="UP000018144">
    <property type="component" value="Unassembled WGS sequence"/>
</dbReference>
<dbReference type="EMBL" id="HF935497">
    <property type="protein sequence ID" value="CCX30908.1"/>
    <property type="molecule type" value="Genomic_DNA"/>
</dbReference>
<dbReference type="AlphaFoldDB" id="U4LG79"/>
<dbReference type="PANTHER" id="PTHR38703">
    <property type="entry name" value="CHROMOSOME 8, WHOLE GENOME SHOTGUN SEQUENCE"/>
    <property type="match status" value="1"/>
</dbReference>
<feature type="compositionally biased region" description="Polar residues" evidence="1">
    <location>
        <begin position="208"/>
        <end position="226"/>
    </location>
</feature>
<dbReference type="PANTHER" id="PTHR38703:SF1">
    <property type="entry name" value="ALLERGEN"/>
    <property type="match status" value="1"/>
</dbReference>
<keyword evidence="3" id="KW-1185">Reference proteome</keyword>
<evidence type="ECO:0000313" key="3">
    <source>
        <dbReference type="Proteomes" id="UP000018144"/>
    </source>
</evidence>
<dbReference type="OMA" id="EGCPTFD"/>
<name>U4LG79_PYROM</name>
<evidence type="ECO:0000256" key="1">
    <source>
        <dbReference type="SAM" id="MobiDB-lite"/>
    </source>
</evidence>
<gene>
    <name evidence="2" type="ORF">PCON_09509</name>
</gene>
<accession>U4LG79</accession>
<dbReference type="OrthoDB" id="2118965at2759"/>
<evidence type="ECO:0008006" key="4">
    <source>
        <dbReference type="Google" id="ProtNLM"/>
    </source>
</evidence>
<sequence length="310" mass="34153">MQAAKEAAKNFLHRDRQHDTEVCEEFKPAVTKETVVPVEKIEETIAVDREIHQDHYQTRIQPIEDHVHQPERHEHHVLPVEHREQRHGKDTEIRRKLEQEAQQFKSTTTVLPTTHEKISGGSVSGEHIHHHVHEVVQPVIEREVIQPTVIHTTIPIHERIEHEPTFHPATVQPKITLDEFKRAGGVLDGSSSVCDKFTGEPQIKENGGAQQTHPNAHGNHNTKNVIGTNNHGANNTTGLGSSQGSNLMGHNNTLGTNNTTGLGSSNNNNHGVNRPTPSRMMSGGSDRMNTSGTKSGMSSGMSTPALGSAR</sequence>
<dbReference type="STRING" id="1076935.U4LG79"/>
<feature type="region of interest" description="Disordered" evidence="1">
    <location>
        <begin position="197"/>
        <end position="310"/>
    </location>
</feature>
<dbReference type="eggNOG" id="ENOG502S2AG">
    <property type="taxonomic scope" value="Eukaryota"/>
</dbReference>
<proteinExistence type="predicted"/>